<proteinExistence type="predicted"/>
<keyword evidence="2" id="KW-1185">Reference proteome</keyword>
<reference evidence="1" key="1">
    <citation type="submission" date="2021-06" db="EMBL/GenBank/DDBJ databases">
        <authorList>
            <person name="Ellington A.J."/>
            <person name="Bryan N.C."/>
            <person name="Christner B.C."/>
            <person name="Reisch C.R."/>
        </authorList>
    </citation>
    <scope>NUCLEOTIDE SEQUENCE</scope>
    <source>
        <strain evidence="1">L6-1</strain>
    </source>
</reference>
<sequence length="147" mass="15862">MLTTTGFAFSLGGIAGAFSVMATSFRIAMKMQAPMQGLPRPERQMIGRAIKTGVPVEPAGSELGWRAFDQARLMAVYQPLALGQFLLLYLGIIGPQLPLLIRDDGLSVWIGRVLCSLLVVAAVVVTPMLLRSSRRARRYVEVASVSG</sequence>
<gene>
    <name evidence="1" type="ORF">KM842_07185</name>
</gene>
<dbReference type="EMBL" id="CP076544">
    <property type="protein sequence ID" value="QWS34899.1"/>
    <property type="molecule type" value="Genomic_DNA"/>
</dbReference>
<evidence type="ECO:0000313" key="2">
    <source>
        <dbReference type="Proteomes" id="UP000681794"/>
    </source>
</evidence>
<organism evidence="1 2">
    <name type="scientific">Curtobacterium aetherium</name>
    <dbReference type="NCBI Taxonomy" id="2841594"/>
    <lineage>
        <taxon>Bacteria</taxon>
        <taxon>Bacillati</taxon>
        <taxon>Actinomycetota</taxon>
        <taxon>Actinomycetes</taxon>
        <taxon>Micrococcales</taxon>
        <taxon>Microbacteriaceae</taxon>
        <taxon>Curtobacterium</taxon>
    </lineage>
</organism>
<protein>
    <submittedName>
        <fullName evidence="1">Uncharacterized protein</fullName>
    </submittedName>
</protein>
<name>A0ACD1E7J8_9MICO</name>
<accession>A0ACD1E7J8</accession>
<evidence type="ECO:0000313" key="1">
    <source>
        <dbReference type="EMBL" id="QWS34899.1"/>
    </source>
</evidence>
<dbReference type="Proteomes" id="UP000681794">
    <property type="component" value="Chromosome"/>
</dbReference>